<protein>
    <recommendedName>
        <fullName evidence="4">Cobalt-zinc-cadmium resistance protein CzcC</fullName>
    </recommendedName>
</protein>
<evidence type="ECO:0000256" key="1">
    <source>
        <dbReference type="SAM" id="SignalP"/>
    </source>
</evidence>
<evidence type="ECO:0000313" key="2">
    <source>
        <dbReference type="EMBL" id="VGO20316.1"/>
    </source>
</evidence>
<dbReference type="EMBL" id="CAAHFH010000001">
    <property type="protein sequence ID" value="VGO20316.1"/>
    <property type="molecule type" value="Genomic_DNA"/>
</dbReference>
<organism evidence="2 3">
    <name type="scientific">Pontiella sulfatireligans</name>
    <dbReference type="NCBI Taxonomy" id="2750658"/>
    <lineage>
        <taxon>Bacteria</taxon>
        <taxon>Pseudomonadati</taxon>
        <taxon>Kiritimatiellota</taxon>
        <taxon>Kiritimatiellia</taxon>
        <taxon>Kiritimatiellales</taxon>
        <taxon>Pontiellaceae</taxon>
        <taxon>Pontiella</taxon>
    </lineage>
</organism>
<feature type="chain" id="PRO_5025583626" description="Cobalt-zinc-cadmium resistance protein CzcC" evidence="1">
    <location>
        <begin position="22"/>
        <end position="405"/>
    </location>
</feature>
<reference evidence="2 3" key="1">
    <citation type="submission" date="2019-04" db="EMBL/GenBank/DDBJ databases">
        <authorList>
            <person name="Van Vliet M D."/>
        </authorList>
    </citation>
    <scope>NUCLEOTIDE SEQUENCE [LARGE SCALE GENOMIC DNA]</scope>
    <source>
        <strain evidence="2 3">F21</strain>
    </source>
</reference>
<keyword evidence="3" id="KW-1185">Reference proteome</keyword>
<dbReference type="Proteomes" id="UP000346198">
    <property type="component" value="Unassembled WGS sequence"/>
</dbReference>
<dbReference type="RefSeq" id="WP_136061745.1">
    <property type="nucleotide sequence ID" value="NZ_CAAHFH010000001.1"/>
</dbReference>
<gene>
    <name evidence="2" type="ORF">SCARR_02378</name>
</gene>
<dbReference type="Gene3D" id="1.20.1600.10">
    <property type="entry name" value="Outer membrane efflux proteins (OEP)"/>
    <property type="match status" value="1"/>
</dbReference>
<evidence type="ECO:0008006" key="4">
    <source>
        <dbReference type="Google" id="ProtNLM"/>
    </source>
</evidence>
<proteinExistence type="predicted"/>
<sequence>MRTILFFLLIFASGVMLPASAAELDLDKVMKQGDLHASIIQRSESVLLEESIALEQARAQAQSRSEYGLELRPRVSDDDVGAALRIYLPSRWSRSKLREQLALVAEEEQLRVALLEWQEIVEVYRLFCEYRMLNRQFELYVNELALLEPYLEKADVEVELNQLLVVDRAKLYSLYLDLVNNQEKVKSTRLGVEQKLYLLIGPNTDLSKMAETAVVEMPSQMQFETMLQQALENRPDYKSFDVHARSIAAAEAVARQEDGFRLKYIQPDVQVDHNNGETTFGLSASFVLPWGTHNPDIAVYQRQQALSQSTMEFQRRVISNRLRVLLKTSKAYYAQAGDRNCRINPLLEQLGEDLGQMETGRLEDLRDLMLVRERMLDVSLQSARALCIKEQIAVDIAKELGMFSN</sequence>
<evidence type="ECO:0000313" key="3">
    <source>
        <dbReference type="Proteomes" id="UP000346198"/>
    </source>
</evidence>
<dbReference type="SUPFAM" id="SSF56954">
    <property type="entry name" value="Outer membrane efflux proteins (OEP)"/>
    <property type="match status" value="1"/>
</dbReference>
<feature type="signal peptide" evidence="1">
    <location>
        <begin position="1"/>
        <end position="21"/>
    </location>
</feature>
<accession>A0A6C2UMH5</accession>
<dbReference type="AlphaFoldDB" id="A0A6C2UMH5"/>
<keyword evidence="1" id="KW-0732">Signal</keyword>
<name>A0A6C2UMH5_9BACT</name>